<organism evidence="9 10">
    <name type="scientific">Saponaria officinalis</name>
    <name type="common">Common soapwort</name>
    <name type="synonym">Lychnis saponaria</name>
    <dbReference type="NCBI Taxonomy" id="3572"/>
    <lineage>
        <taxon>Eukaryota</taxon>
        <taxon>Viridiplantae</taxon>
        <taxon>Streptophyta</taxon>
        <taxon>Embryophyta</taxon>
        <taxon>Tracheophyta</taxon>
        <taxon>Spermatophyta</taxon>
        <taxon>Magnoliopsida</taxon>
        <taxon>eudicotyledons</taxon>
        <taxon>Gunneridae</taxon>
        <taxon>Pentapetalae</taxon>
        <taxon>Caryophyllales</taxon>
        <taxon>Caryophyllaceae</taxon>
        <taxon>Caryophylleae</taxon>
        <taxon>Saponaria</taxon>
    </lineage>
</organism>
<evidence type="ECO:0000256" key="8">
    <source>
        <dbReference type="SAM" id="MobiDB-lite"/>
    </source>
</evidence>
<evidence type="ECO:0000313" key="9">
    <source>
        <dbReference type="EMBL" id="KAK9716127.1"/>
    </source>
</evidence>
<dbReference type="AlphaFoldDB" id="A0AAW1KDJ7"/>
<evidence type="ECO:0000256" key="7">
    <source>
        <dbReference type="RuleBase" id="RU367160"/>
    </source>
</evidence>
<comment type="caution">
    <text evidence="9">The sequence shown here is derived from an EMBL/GenBank/DDBJ whole genome shotgun (WGS) entry which is preliminary data.</text>
</comment>
<dbReference type="EMBL" id="JBDFQZ010000006">
    <property type="protein sequence ID" value="KAK9716126.1"/>
    <property type="molecule type" value="Genomic_DNA"/>
</dbReference>
<dbReference type="PANTHER" id="PTHR31421:SF6">
    <property type="entry name" value="PROTEIN BASIC PENTACYSTEINE7"/>
    <property type="match status" value="1"/>
</dbReference>
<sequence length="232" mass="25665">MGTYRSTYPLISEANQDTSVPHFTWFHPGNYMSAMKSGMNPFQGSQHNPEEITTIPNISFPINEAANAIEPDPKPDKPTKKPKTSKKNPNMDSPKEPKPKPLKRGTSNSLKPKTGGMKRERKNPTSANYETSMDDGSVLLSPFCSCTGVARQCYRWGSGGWQSACCTNSMSEYPLPMSVTRPGSRTPGRKMSHGAFVKLLQRLAAEGYDLATAIDLKDHWARHGTNKFVILK</sequence>
<keyword evidence="10" id="KW-1185">Reference proteome</keyword>
<proteinExistence type="inferred from homology"/>
<dbReference type="GO" id="GO:0005634">
    <property type="term" value="C:nucleus"/>
    <property type="evidence" value="ECO:0007669"/>
    <property type="project" value="UniProtKB-SubCell"/>
</dbReference>
<dbReference type="GO" id="GO:0003700">
    <property type="term" value="F:DNA-binding transcription factor activity"/>
    <property type="evidence" value="ECO:0007669"/>
    <property type="project" value="UniProtKB-UniRule"/>
</dbReference>
<dbReference type="EMBL" id="JBDFQZ010000006">
    <property type="protein sequence ID" value="KAK9716127.1"/>
    <property type="molecule type" value="Genomic_DNA"/>
</dbReference>
<evidence type="ECO:0000256" key="4">
    <source>
        <dbReference type="ARBA" id="ARBA00023125"/>
    </source>
</evidence>
<keyword evidence="3 7" id="KW-0805">Transcription regulation</keyword>
<accession>A0AAW1KDJ7</accession>
<feature type="region of interest" description="Disordered" evidence="8">
    <location>
        <begin position="67"/>
        <end position="132"/>
    </location>
</feature>
<evidence type="ECO:0000256" key="1">
    <source>
        <dbReference type="ARBA" id="ARBA00004123"/>
    </source>
</evidence>
<dbReference type="EMBL" id="JBDFQZ010000006">
    <property type="protein sequence ID" value="KAK9716128.1"/>
    <property type="molecule type" value="Genomic_DNA"/>
</dbReference>
<comment type="subcellular location">
    <subcellularLocation>
        <location evidence="1 7">Nucleus</location>
    </subcellularLocation>
</comment>
<dbReference type="Proteomes" id="UP001443914">
    <property type="component" value="Unassembled WGS sequence"/>
</dbReference>
<dbReference type="GO" id="GO:0009723">
    <property type="term" value="P:response to ethylene"/>
    <property type="evidence" value="ECO:0007669"/>
    <property type="project" value="TreeGrafter"/>
</dbReference>
<name>A0AAW1KDJ7_SAPOF</name>
<dbReference type="SMART" id="SM01226">
    <property type="entry name" value="GAGA_bind"/>
    <property type="match status" value="1"/>
</dbReference>
<dbReference type="InterPro" id="IPR010409">
    <property type="entry name" value="GAGA-bd_tscrpt_act"/>
</dbReference>
<gene>
    <name evidence="9" type="ORF">RND81_06G212800</name>
</gene>
<dbReference type="GO" id="GO:0043565">
    <property type="term" value="F:sequence-specific DNA binding"/>
    <property type="evidence" value="ECO:0007669"/>
    <property type="project" value="TreeGrafter"/>
</dbReference>
<evidence type="ECO:0000256" key="5">
    <source>
        <dbReference type="ARBA" id="ARBA00023163"/>
    </source>
</evidence>
<dbReference type="Pfam" id="PF06217">
    <property type="entry name" value="GAGA_bind"/>
    <property type="match status" value="1"/>
</dbReference>
<comment type="similarity">
    <text evidence="2 7">Belongs to the BBR/BPC family.</text>
</comment>
<keyword evidence="4 7" id="KW-0238">DNA-binding</keyword>
<comment type="function">
    <text evidence="7">Transcriptional regulator that specifically binds to GA-rich elements (GAGA-repeats) present in regulatory sequences of genes involved in developmental processes.</text>
</comment>
<evidence type="ECO:0000256" key="6">
    <source>
        <dbReference type="ARBA" id="ARBA00023242"/>
    </source>
</evidence>
<reference evidence="9 10" key="1">
    <citation type="submission" date="2024-03" db="EMBL/GenBank/DDBJ databases">
        <title>WGS assembly of Saponaria officinalis var. Norfolk2.</title>
        <authorList>
            <person name="Jenkins J."/>
            <person name="Shu S."/>
            <person name="Grimwood J."/>
            <person name="Barry K."/>
            <person name="Goodstein D."/>
            <person name="Schmutz J."/>
            <person name="Leebens-Mack J."/>
            <person name="Osbourn A."/>
        </authorList>
    </citation>
    <scope>NUCLEOTIDE SEQUENCE [LARGE SCALE GENOMIC DNA]</scope>
    <source>
        <strain evidence="10">cv. Norfolk2</strain>
        <strain evidence="9">JIC</strain>
        <tissue evidence="9">Leaf</tissue>
    </source>
</reference>
<evidence type="ECO:0000313" key="10">
    <source>
        <dbReference type="Proteomes" id="UP001443914"/>
    </source>
</evidence>
<evidence type="ECO:0000256" key="2">
    <source>
        <dbReference type="ARBA" id="ARBA00007911"/>
    </source>
</evidence>
<keyword evidence="6 7" id="KW-0539">Nucleus</keyword>
<protein>
    <recommendedName>
        <fullName evidence="7">GAGA-binding transcriptional activator</fullName>
    </recommendedName>
</protein>
<keyword evidence="5 7" id="KW-0804">Transcription</keyword>
<evidence type="ECO:0000256" key="3">
    <source>
        <dbReference type="ARBA" id="ARBA00023015"/>
    </source>
</evidence>
<dbReference type="PANTHER" id="PTHR31421">
    <property type="entry name" value="PROTEIN BASIC PENTACYSTEINE3"/>
    <property type="match status" value="1"/>
</dbReference>